<evidence type="ECO:0000259" key="1">
    <source>
        <dbReference type="PROSITE" id="PS50943"/>
    </source>
</evidence>
<dbReference type="Gene3D" id="1.10.260.40">
    <property type="entry name" value="lambda repressor-like DNA-binding domains"/>
    <property type="match status" value="1"/>
</dbReference>
<keyword evidence="3" id="KW-1185">Reference proteome</keyword>
<dbReference type="SMART" id="SM00530">
    <property type="entry name" value="HTH_XRE"/>
    <property type="match status" value="1"/>
</dbReference>
<feature type="domain" description="HTH cro/C1-type" evidence="1">
    <location>
        <begin position="12"/>
        <end position="67"/>
    </location>
</feature>
<organism evidence="2 3">
    <name type="scientific">Candidatus Methylacidiphilum infernorum</name>
    <dbReference type="NCBI Taxonomy" id="511746"/>
    <lineage>
        <taxon>Bacteria</taxon>
        <taxon>Pseudomonadati</taxon>
        <taxon>Verrucomicrobiota</taxon>
        <taxon>Methylacidiphilae</taxon>
        <taxon>Methylacidiphilales</taxon>
        <taxon>Methylacidiphilaceae</taxon>
        <taxon>Methylacidiphilum (ex Ratnadevi et al. 2023)</taxon>
    </lineage>
</organism>
<reference evidence="2 3" key="1">
    <citation type="submission" date="2020-12" db="EMBL/GenBank/DDBJ databases">
        <authorList>
            <person name="Awala S.I."/>
            <person name="Gwak J.-H."/>
            <person name="Kim S.-J."/>
            <person name="Rhee S.-K."/>
        </authorList>
    </citation>
    <scope>NUCLEOTIDE SEQUENCE [LARGE SCALE GENOMIC DNA]</scope>
    <source>
        <strain evidence="2 3">IT5</strain>
    </source>
</reference>
<dbReference type="PROSITE" id="PS50943">
    <property type="entry name" value="HTH_CROC1"/>
    <property type="match status" value="1"/>
</dbReference>
<dbReference type="SUPFAM" id="SSF47413">
    <property type="entry name" value="lambda repressor-like DNA-binding domains"/>
    <property type="match status" value="1"/>
</dbReference>
<evidence type="ECO:0000313" key="3">
    <source>
        <dbReference type="Proteomes" id="UP000663088"/>
    </source>
</evidence>
<dbReference type="EMBL" id="CP065956">
    <property type="protein sequence ID" value="QSR86960.1"/>
    <property type="molecule type" value="Genomic_DNA"/>
</dbReference>
<name>A0ABX7PVC8_9BACT</name>
<dbReference type="Pfam" id="PF01381">
    <property type="entry name" value="HTH_3"/>
    <property type="match status" value="1"/>
</dbReference>
<proteinExistence type="predicted"/>
<dbReference type="Proteomes" id="UP000663088">
    <property type="component" value="Chromosome"/>
</dbReference>
<protein>
    <submittedName>
        <fullName evidence="2">Helix-turn-helix transcriptional regulator</fullName>
    </submittedName>
</protein>
<evidence type="ECO:0000313" key="2">
    <source>
        <dbReference type="EMBL" id="QSR86960.1"/>
    </source>
</evidence>
<accession>A0ABX7PVC8</accession>
<gene>
    <name evidence="2" type="ORF">EM20IM_00880</name>
</gene>
<dbReference type="InterPro" id="IPR001387">
    <property type="entry name" value="Cro/C1-type_HTH"/>
</dbReference>
<sequence>MSSEIAQIGNNIKKLRKQKSLSQERISKLVDISFNIVIKMGSGGITNPSIDTLQKLAKSLDVAVDIF</sequence>
<dbReference type="RefSeq" id="WP_206847412.1">
    <property type="nucleotide sequence ID" value="NZ_CP065956.1"/>
</dbReference>
<dbReference type="CDD" id="cd00093">
    <property type="entry name" value="HTH_XRE"/>
    <property type="match status" value="1"/>
</dbReference>
<dbReference type="InterPro" id="IPR010982">
    <property type="entry name" value="Lambda_DNA-bd_dom_sf"/>
</dbReference>